<feature type="compositionally biased region" description="Low complexity" evidence="1">
    <location>
        <begin position="16"/>
        <end position="26"/>
    </location>
</feature>
<dbReference type="PANTHER" id="PTHR10241:SF19">
    <property type="entry name" value="SYNTAXIN-BINDING PROTEIN 5-LIKE"/>
    <property type="match status" value="1"/>
</dbReference>
<accession>A0A2J8M3L7</accession>
<dbReference type="AlphaFoldDB" id="A0A2J8M3L7"/>
<reference evidence="2 3" key="1">
    <citation type="submission" date="2017-12" db="EMBL/GenBank/DDBJ databases">
        <title>High-resolution comparative analysis of great ape genomes.</title>
        <authorList>
            <person name="Pollen A."/>
            <person name="Hastie A."/>
            <person name="Hormozdiari F."/>
            <person name="Dougherty M."/>
            <person name="Liu R."/>
            <person name="Chaisson M."/>
            <person name="Hoppe E."/>
            <person name="Hill C."/>
            <person name="Pang A."/>
            <person name="Hillier L."/>
            <person name="Baker C."/>
            <person name="Armstrong J."/>
            <person name="Shendure J."/>
            <person name="Paten B."/>
            <person name="Wilson R."/>
            <person name="Chao H."/>
            <person name="Schneider V."/>
            <person name="Ventura M."/>
            <person name="Kronenberg Z."/>
            <person name="Murali S."/>
            <person name="Gordon D."/>
            <person name="Cantsilieris S."/>
            <person name="Munson K."/>
            <person name="Nelson B."/>
            <person name="Raja A."/>
            <person name="Underwood J."/>
            <person name="Diekhans M."/>
            <person name="Fiddes I."/>
            <person name="Haussler D."/>
            <person name="Eichler E."/>
        </authorList>
    </citation>
    <scope>NUCLEOTIDE SEQUENCE [LARGE SCALE GENOMIC DNA]</scope>
    <source>
        <strain evidence="2">Yerkes chimp pedigree #C0471</strain>
    </source>
</reference>
<feature type="region of interest" description="Disordered" evidence="1">
    <location>
        <begin position="15"/>
        <end position="42"/>
    </location>
</feature>
<sequence length="127" mass="13229">MKKFNFRKVLDGLTASSPGSGSSSGSNSGGGAGSGSVHPAGTAGVLREEIQETLTSEYFQICKTVRHGFPHQPTALAFDPVQKILAIGTRTGAIRILGRPGVDCYCQHESGAAVLQLQFLINEGALV</sequence>
<name>A0A2J8M3L7_PANTR</name>
<feature type="non-terminal residue" evidence="2">
    <location>
        <position position="127"/>
    </location>
</feature>
<evidence type="ECO:0000313" key="3">
    <source>
        <dbReference type="Proteomes" id="UP000236370"/>
    </source>
</evidence>
<proteinExistence type="predicted"/>
<dbReference type="EMBL" id="NBAG03000270">
    <property type="protein sequence ID" value="PNI54121.1"/>
    <property type="molecule type" value="Genomic_DNA"/>
</dbReference>
<protein>
    <submittedName>
        <fullName evidence="2">STXBP5L isoform 7</fullName>
    </submittedName>
</protein>
<dbReference type="Proteomes" id="UP000236370">
    <property type="component" value="Unassembled WGS sequence"/>
</dbReference>
<evidence type="ECO:0000256" key="1">
    <source>
        <dbReference type="SAM" id="MobiDB-lite"/>
    </source>
</evidence>
<gene>
    <name evidence="2" type="ORF">CK820_G0023914</name>
</gene>
<dbReference type="SMR" id="A0A2J8M3L7"/>
<dbReference type="SUPFAM" id="SSF117289">
    <property type="entry name" value="Nucleoporin domain"/>
    <property type="match status" value="1"/>
</dbReference>
<evidence type="ECO:0000313" key="2">
    <source>
        <dbReference type="EMBL" id="PNI54121.1"/>
    </source>
</evidence>
<dbReference type="PANTHER" id="PTHR10241">
    <property type="entry name" value="LETHAL 2 GIANT LARVAE PROTEIN"/>
    <property type="match status" value="1"/>
</dbReference>
<organism evidence="2 3">
    <name type="scientific">Pan troglodytes</name>
    <name type="common">Chimpanzee</name>
    <dbReference type="NCBI Taxonomy" id="9598"/>
    <lineage>
        <taxon>Eukaryota</taxon>
        <taxon>Metazoa</taxon>
        <taxon>Chordata</taxon>
        <taxon>Craniata</taxon>
        <taxon>Vertebrata</taxon>
        <taxon>Euteleostomi</taxon>
        <taxon>Mammalia</taxon>
        <taxon>Eutheria</taxon>
        <taxon>Euarchontoglires</taxon>
        <taxon>Primates</taxon>
        <taxon>Haplorrhini</taxon>
        <taxon>Catarrhini</taxon>
        <taxon>Hominidae</taxon>
        <taxon>Pan</taxon>
    </lineage>
</organism>
<comment type="caution">
    <text evidence="2">The sequence shown here is derived from an EMBL/GenBank/DDBJ whole genome shotgun (WGS) entry which is preliminary data.</text>
</comment>